<proteinExistence type="predicted"/>
<keyword evidence="3" id="KW-1185">Reference proteome</keyword>
<keyword evidence="1" id="KW-0472">Membrane</keyword>
<feature type="transmembrane region" description="Helical" evidence="1">
    <location>
        <begin position="116"/>
        <end position="134"/>
    </location>
</feature>
<dbReference type="InterPro" id="IPR045691">
    <property type="entry name" value="DUF6056"/>
</dbReference>
<dbReference type="RefSeq" id="WP_215237367.1">
    <property type="nucleotide sequence ID" value="NZ_CAJRAF010000001.1"/>
</dbReference>
<keyword evidence="1" id="KW-0812">Transmembrane</keyword>
<accession>A0A916J8C7</accession>
<feature type="transmembrane region" description="Helical" evidence="1">
    <location>
        <begin position="221"/>
        <end position="237"/>
    </location>
</feature>
<dbReference type="Proteomes" id="UP000680038">
    <property type="component" value="Unassembled WGS sequence"/>
</dbReference>
<gene>
    <name evidence="2" type="ORF">DYBT9275_00625</name>
</gene>
<evidence type="ECO:0000313" key="3">
    <source>
        <dbReference type="Proteomes" id="UP000680038"/>
    </source>
</evidence>
<dbReference type="AlphaFoldDB" id="A0A916J8C7"/>
<comment type="caution">
    <text evidence="2">The sequence shown here is derived from an EMBL/GenBank/DDBJ whole genome shotgun (WGS) entry which is preliminary data.</text>
</comment>
<keyword evidence="1" id="KW-1133">Transmembrane helix</keyword>
<feature type="transmembrane region" description="Helical" evidence="1">
    <location>
        <begin position="79"/>
        <end position="104"/>
    </location>
</feature>
<evidence type="ECO:0000313" key="2">
    <source>
        <dbReference type="EMBL" id="CAG4990844.1"/>
    </source>
</evidence>
<name>A0A916J8C7_9BACT</name>
<feature type="transmembrane region" description="Helical" evidence="1">
    <location>
        <begin position="372"/>
        <end position="389"/>
    </location>
</feature>
<reference evidence="2" key="1">
    <citation type="submission" date="2021-04" db="EMBL/GenBank/DDBJ databases">
        <authorList>
            <person name="Rodrigo-Torres L."/>
            <person name="Arahal R. D."/>
            <person name="Lucena T."/>
        </authorList>
    </citation>
    <scope>NUCLEOTIDE SEQUENCE</scope>
    <source>
        <strain evidence="2">CECT 9275</strain>
    </source>
</reference>
<protein>
    <submittedName>
        <fullName evidence="2">Uncharacterized protein</fullName>
    </submittedName>
</protein>
<feature type="transmembrane region" description="Helical" evidence="1">
    <location>
        <begin position="174"/>
        <end position="191"/>
    </location>
</feature>
<organism evidence="2 3">
    <name type="scientific">Dyadobacter helix</name>
    <dbReference type="NCBI Taxonomy" id="2822344"/>
    <lineage>
        <taxon>Bacteria</taxon>
        <taxon>Pseudomonadati</taxon>
        <taxon>Bacteroidota</taxon>
        <taxon>Cytophagia</taxon>
        <taxon>Cytophagales</taxon>
        <taxon>Spirosomataceae</taxon>
        <taxon>Dyadobacter</taxon>
    </lineage>
</organism>
<evidence type="ECO:0000256" key="1">
    <source>
        <dbReference type="SAM" id="Phobius"/>
    </source>
</evidence>
<feature type="transmembrane region" description="Helical" evidence="1">
    <location>
        <begin position="140"/>
        <end position="162"/>
    </location>
</feature>
<sequence length="470" mass="54287">MNKLYKKYRIFGNWLNIMFMVSVLAPLLVLAVYNHPSIADDYCYIDTVFKYSWFEAMNFYYSGWTGRYFGIFLNHSNPLLFHSVIGFKVLPFILILGLIFSLYSLFRHLTPTLSRLAHLGFAGVVFFLYLIKMASIVEAFYWMAAFVTYTVPNTFTLFWIVLVLRWYRQDTQPAKTLVGVLAGFLIFAIIGSSETNLLVIMLLIAAWWFYRLVFQRKVDGFMIAMMATALISCYLYFSSPGNQARLGGNPLGGNVMFSLISSFKKFGELAYDWVLKSPLLFFTILWLVILSRLSKGARTYFSIPAWFAFLLFVGVVTAQLFPSYYGVGIEPTPRVVNCVYFFFLIGWFYVAGVIFHNFNLSETGIFDISKTRYAVIYFITILSVILSFYRSNNVRIMYTDILTGRAAAFDKENYERYALLKNSKEKVVYLPALKIRPSSLFVDDITPDNKHWWNKCLAGYYGKEAVYLAE</sequence>
<feature type="transmembrane region" description="Helical" evidence="1">
    <location>
        <begin position="305"/>
        <end position="327"/>
    </location>
</feature>
<feature type="transmembrane region" description="Helical" evidence="1">
    <location>
        <begin position="273"/>
        <end position="293"/>
    </location>
</feature>
<feature type="transmembrane region" description="Helical" evidence="1">
    <location>
        <begin position="339"/>
        <end position="360"/>
    </location>
</feature>
<dbReference type="Pfam" id="PF19528">
    <property type="entry name" value="DUF6056"/>
    <property type="match status" value="1"/>
</dbReference>
<dbReference type="EMBL" id="CAJRAF010000001">
    <property type="protein sequence ID" value="CAG4990844.1"/>
    <property type="molecule type" value="Genomic_DNA"/>
</dbReference>